<dbReference type="InterPro" id="IPR001757">
    <property type="entry name" value="P_typ_ATPase"/>
</dbReference>
<keyword evidence="6 8" id="KW-1133">Transmembrane helix</keyword>
<dbReference type="InterPro" id="IPR059000">
    <property type="entry name" value="ATPase_P-type_domA"/>
</dbReference>
<gene>
    <name evidence="10" type="primary">cadA_31</name>
    <name evidence="10" type="ORF">SDC9_67880</name>
</gene>
<dbReference type="NCBIfam" id="TIGR01525">
    <property type="entry name" value="ATPase-IB_hvy"/>
    <property type="match status" value="1"/>
</dbReference>
<feature type="transmembrane region" description="Helical" evidence="8">
    <location>
        <begin position="261"/>
        <end position="286"/>
    </location>
</feature>
<dbReference type="InterPro" id="IPR023298">
    <property type="entry name" value="ATPase_P-typ_TM_dom_sf"/>
</dbReference>
<dbReference type="PRINTS" id="PR00119">
    <property type="entry name" value="CATATPASE"/>
</dbReference>
<protein>
    <submittedName>
        <fullName evidence="10">Cadmium-transporting ATPase</fullName>
        <ecNumber evidence="10">3.6.3.3</ecNumber>
    </submittedName>
</protein>
<evidence type="ECO:0000256" key="8">
    <source>
        <dbReference type="SAM" id="Phobius"/>
    </source>
</evidence>
<dbReference type="FunFam" id="2.70.150.10:FF:000002">
    <property type="entry name" value="Copper-transporting ATPase 1, putative"/>
    <property type="match status" value="1"/>
</dbReference>
<dbReference type="SFLD" id="SFLDG00002">
    <property type="entry name" value="C1.7:_P-type_atpase_like"/>
    <property type="match status" value="1"/>
</dbReference>
<dbReference type="InterPro" id="IPR036412">
    <property type="entry name" value="HAD-like_sf"/>
</dbReference>
<comment type="caution">
    <text evidence="10">The sequence shown here is derived from an EMBL/GenBank/DDBJ whole genome shotgun (WGS) entry which is preliminary data.</text>
</comment>
<dbReference type="InterPro" id="IPR023214">
    <property type="entry name" value="HAD_sf"/>
</dbReference>
<evidence type="ECO:0000313" key="10">
    <source>
        <dbReference type="EMBL" id="MPM21436.1"/>
    </source>
</evidence>
<dbReference type="Gene3D" id="3.40.1110.10">
    <property type="entry name" value="Calcium-transporting ATPase, cytoplasmic domain N"/>
    <property type="match status" value="1"/>
</dbReference>
<feature type="transmembrane region" description="Helical" evidence="8">
    <location>
        <begin position="41"/>
        <end position="62"/>
    </location>
</feature>
<accession>A0A644XYU9</accession>
<dbReference type="EMBL" id="VSSQ01003589">
    <property type="protein sequence ID" value="MPM21436.1"/>
    <property type="molecule type" value="Genomic_DNA"/>
</dbReference>
<feature type="transmembrane region" description="Helical" evidence="8">
    <location>
        <begin position="573"/>
        <end position="593"/>
    </location>
</feature>
<dbReference type="GO" id="GO:0005524">
    <property type="term" value="F:ATP binding"/>
    <property type="evidence" value="ECO:0007669"/>
    <property type="project" value="InterPro"/>
</dbReference>
<dbReference type="PANTHER" id="PTHR48085:SF5">
    <property type="entry name" value="CADMIUM_ZINC-TRANSPORTING ATPASE HMA4-RELATED"/>
    <property type="match status" value="1"/>
</dbReference>
<evidence type="ECO:0000256" key="2">
    <source>
        <dbReference type="ARBA" id="ARBA00006024"/>
    </source>
</evidence>
<dbReference type="InterPro" id="IPR018303">
    <property type="entry name" value="ATPase_P-typ_P_site"/>
</dbReference>
<dbReference type="Pfam" id="PF00122">
    <property type="entry name" value="E1-E2_ATPase"/>
    <property type="match status" value="1"/>
</dbReference>
<dbReference type="GO" id="GO:0016020">
    <property type="term" value="C:membrane"/>
    <property type="evidence" value="ECO:0007669"/>
    <property type="project" value="UniProtKB-SubCell"/>
</dbReference>
<dbReference type="PROSITE" id="PS00154">
    <property type="entry name" value="ATPASE_E1_E2"/>
    <property type="match status" value="1"/>
</dbReference>
<keyword evidence="3 8" id="KW-0812">Transmembrane</keyword>
<keyword evidence="4" id="KW-0479">Metal-binding</keyword>
<sequence length="621" mass="65132">MFLKEWLSGEAKPTVVCASVSAASLVLSLGGWLNQILSFDIAWVAIVLCGIPIFFGAITALIKEHDIKADVLVSMALVASVCIGEFFAAGEVALIMQIGSLLEQYTSSKARKGIEKLIKLTPQTARVKRDGADTLIPPSEVAIEDILTVLAGETVPVDGIILSGETSIDQSVMTGESIPVDKKAGDSVTSGTVNQYGAFEMKVSKVCADSSLQRMIRLAEESDANKAPVVGLANKWATWMVIAAVTIAVITGIVTQEFIRAVTVLVVFCPCAFILATPTAIMAGIANATKFGILIRSGDALERISKVKTVAFDKTGTLTCGNPVVTAVVSTDEKYSEATILRYTALTEQKSEHPLGKAILASYLERGGTPYEIADFKMAAGKGVSAVLKGHTILAGKPELMENAGIILTEQVKEKAKKYYAGGATVIYTAVDGALAGLLALADAPRSDSAETVSSLKAAGVSPILLTGDNEAAAGSIAGSVGIEGIHANLLPEDKMRIIKEYNDRNEPICMVGDGVNDALALSSAYAGIAMGGVGSDIAVECADAVLVSDEIKRLPYLFKMTKKVMRKVSQNIILSLVINIVAVILSICGVLNPVTGALMHNCGSVLVVVNAALLLREKDQ</sequence>
<dbReference type="EC" id="3.6.3.3" evidence="10"/>
<evidence type="ECO:0000256" key="7">
    <source>
        <dbReference type="ARBA" id="ARBA00023136"/>
    </source>
</evidence>
<dbReference type="SUPFAM" id="SSF56784">
    <property type="entry name" value="HAD-like"/>
    <property type="match status" value="1"/>
</dbReference>
<keyword evidence="7 8" id="KW-0472">Membrane</keyword>
<dbReference type="InterPro" id="IPR051014">
    <property type="entry name" value="Cation_Transport_ATPase_IB"/>
</dbReference>
<dbReference type="Gene3D" id="3.40.50.1000">
    <property type="entry name" value="HAD superfamily/HAD-like"/>
    <property type="match status" value="1"/>
</dbReference>
<feature type="transmembrane region" description="Helical" evidence="8">
    <location>
        <begin position="74"/>
        <end position="102"/>
    </location>
</feature>
<dbReference type="Gene3D" id="2.70.150.10">
    <property type="entry name" value="Calcium-transporting ATPase, cytoplasmic transduction domain A"/>
    <property type="match status" value="1"/>
</dbReference>
<evidence type="ECO:0000256" key="1">
    <source>
        <dbReference type="ARBA" id="ARBA00004370"/>
    </source>
</evidence>
<dbReference type="SUPFAM" id="SSF81653">
    <property type="entry name" value="Calcium ATPase, transduction domain A"/>
    <property type="match status" value="1"/>
</dbReference>
<evidence type="ECO:0000256" key="4">
    <source>
        <dbReference type="ARBA" id="ARBA00022723"/>
    </source>
</evidence>
<keyword evidence="10" id="KW-0378">Hydrolase</keyword>
<feature type="transmembrane region" description="Helical" evidence="8">
    <location>
        <begin position="236"/>
        <end position="255"/>
    </location>
</feature>
<keyword evidence="5" id="KW-1278">Translocase</keyword>
<dbReference type="NCBIfam" id="TIGR01511">
    <property type="entry name" value="ATPase-IB1_Cu"/>
    <property type="match status" value="1"/>
</dbReference>
<feature type="transmembrane region" description="Helical" evidence="8">
    <location>
        <begin position="13"/>
        <end position="34"/>
    </location>
</feature>
<dbReference type="InterPro" id="IPR044492">
    <property type="entry name" value="P_typ_ATPase_HD_dom"/>
</dbReference>
<evidence type="ECO:0000259" key="9">
    <source>
        <dbReference type="Pfam" id="PF00122"/>
    </source>
</evidence>
<reference evidence="10" key="1">
    <citation type="submission" date="2019-08" db="EMBL/GenBank/DDBJ databases">
        <authorList>
            <person name="Kucharzyk K."/>
            <person name="Murdoch R.W."/>
            <person name="Higgins S."/>
            <person name="Loffler F."/>
        </authorList>
    </citation>
    <scope>NUCLEOTIDE SEQUENCE</scope>
</reference>
<evidence type="ECO:0000256" key="5">
    <source>
        <dbReference type="ARBA" id="ARBA00022967"/>
    </source>
</evidence>
<dbReference type="SFLD" id="SFLDF00027">
    <property type="entry name" value="p-type_atpase"/>
    <property type="match status" value="1"/>
</dbReference>
<dbReference type="SUPFAM" id="SSF81665">
    <property type="entry name" value="Calcium ATPase, transmembrane domain M"/>
    <property type="match status" value="1"/>
</dbReference>
<comment type="subcellular location">
    <subcellularLocation>
        <location evidence="1">Membrane</location>
    </subcellularLocation>
</comment>
<comment type="similarity">
    <text evidence="2">Belongs to the cation transport ATPase (P-type) (TC 3.A.3) family. Type IB subfamily.</text>
</comment>
<dbReference type="Pfam" id="PF00702">
    <property type="entry name" value="Hydrolase"/>
    <property type="match status" value="1"/>
</dbReference>
<name>A0A644XYU9_9ZZZZ</name>
<dbReference type="GO" id="GO:0046872">
    <property type="term" value="F:metal ion binding"/>
    <property type="evidence" value="ECO:0007669"/>
    <property type="project" value="UniProtKB-KW"/>
</dbReference>
<evidence type="ECO:0000256" key="6">
    <source>
        <dbReference type="ARBA" id="ARBA00022989"/>
    </source>
</evidence>
<proteinExistence type="inferred from homology"/>
<dbReference type="PANTHER" id="PTHR48085">
    <property type="entry name" value="CADMIUM/ZINC-TRANSPORTING ATPASE HMA2-RELATED"/>
    <property type="match status" value="1"/>
</dbReference>
<dbReference type="InterPro" id="IPR008250">
    <property type="entry name" value="ATPase_P-typ_transduc_dom_A_sf"/>
</dbReference>
<organism evidence="10">
    <name type="scientific">bioreactor metagenome</name>
    <dbReference type="NCBI Taxonomy" id="1076179"/>
    <lineage>
        <taxon>unclassified sequences</taxon>
        <taxon>metagenomes</taxon>
        <taxon>ecological metagenomes</taxon>
    </lineage>
</organism>
<feature type="domain" description="P-type ATPase A" evidence="9">
    <location>
        <begin position="119"/>
        <end position="220"/>
    </location>
</feature>
<dbReference type="SFLD" id="SFLDS00003">
    <property type="entry name" value="Haloacid_Dehalogenase"/>
    <property type="match status" value="1"/>
</dbReference>
<dbReference type="NCBIfam" id="TIGR01494">
    <property type="entry name" value="ATPase_P-type"/>
    <property type="match status" value="1"/>
</dbReference>
<dbReference type="GO" id="GO:0016887">
    <property type="term" value="F:ATP hydrolysis activity"/>
    <property type="evidence" value="ECO:0007669"/>
    <property type="project" value="InterPro"/>
</dbReference>
<dbReference type="AlphaFoldDB" id="A0A644XYU9"/>
<dbReference type="InterPro" id="IPR023299">
    <property type="entry name" value="ATPase_P-typ_cyto_dom_N"/>
</dbReference>
<evidence type="ECO:0000256" key="3">
    <source>
        <dbReference type="ARBA" id="ARBA00022692"/>
    </source>
</evidence>
<dbReference type="GO" id="GO:0019829">
    <property type="term" value="F:ATPase-coupled monoatomic cation transmembrane transporter activity"/>
    <property type="evidence" value="ECO:0007669"/>
    <property type="project" value="InterPro"/>
</dbReference>
<dbReference type="InterPro" id="IPR027256">
    <property type="entry name" value="P-typ_ATPase_IB"/>
</dbReference>